<dbReference type="InterPro" id="IPR036942">
    <property type="entry name" value="Beta-barrel_TonB_sf"/>
</dbReference>
<evidence type="ECO:0000256" key="8">
    <source>
        <dbReference type="ARBA" id="ARBA00023237"/>
    </source>
</evidence>
<evidence type="ECO:0000256" key="4">
    <source>
        <dbReference type="ARBA" id="ARBA00022692"/>
    </source>
</evidence>
<dbReference type="Proteomes" id="UP000309389">
    <property type="component" value="Unassembled WGS sequence"/>
</dbReference>
<dbReference type="Pfam" id="PF00593">
    <property type="entry name" value="TonB_dep_Rec_b-barrel"/>
    <property type="match status" value="1"/>
</dbReference>
<evidence type="ECO:0000256" key="1">
    <source>
        <dbReference type="ARBA" id="ARBA00004571"/>
    </source>
</evidence>
<evidence type="ECO:0000256" key="2">
    <source>
        <dbReference type="ARBA" id="ARBA00022448"/>
    </source>
</evidence>
<dbReference type="GO" id="GO:0009279">
    <property type="term" value="C:cell outer membrane"/>
    <property type="evidence" value="ECO:0007669"/>
    <property type="project" value="UniProtKB-SubCell"/>
</dbReference>
<keyword evidence="8 9" id="KW-0998">Cell outer membrane</keyword>
<keyword evidence="6 10" id="KW-0798">TonB box</keyword>
<evidence type="ECO:0000256" key="12">
    <source>
        <dbReference type="SAM" id="SignalP"/>
    </source>
</evidence>
<evidence type="ECO:0000313" key="15">
    <source>
        <dbReference type="EMBL" id="TIX51497.1"/>
    </source>
</evidence>
<dbReference type="OrthoDB" id="7614575at2"/>
<evidence type="ECO:0000256" key="5">
    <source>
        <dbReference type="ARBA" id="ARBA00022729"/>
    </source>
</evidence>
<feature type="domain" description="TonB-dependent receptor plug" evidence="14">
    <location>
        <begin position="63"/>
        <end position="179"/>
    </location>
</feature>
<evidence type="ECO:0000256" key="9">
    <source>
        <dbReference type="PROSITE-ProRule" id="PRU01360"/>
    </source>
</evidence>
<dbReference type="EMBL" id="SSHH01000001">
    <property type="protein sequence ID" value="TIX51497.1"/>
    <property type="molecule type" value="Genomic_DNA"/>
</dbReference>
<dbReference type="AlphaFoldDB" id="A0A4V4U9C6"/>
<dbReference type="Gene3D" id="2.40.170.20">
    <property type="entry name" value="TonB-dependent receptor, beta-barrel domain"/>
    <property type="match status" value="1"/>
</dbReference>
<keyword evidence="7 9" id="KW-0472">Membrane</keyword>
<feature type="domain" description="TonB-dependent receptor-like beta-barrel" evidence="13">
    <location>
        <begin position="480"/>
        <end position="1063"/>
    </location>
</feature>
<dbReference type="InterPro" id="IPR012910">
    <property type="entry name" value="Plug_dom"/>
</dbReference>
<dbReference type="InterPro" id="IPR000531">
    <property type="entry name" value="Beta-barrel_TonB"/>
</dbReference>
<evidence type="ECO:0000259" key="14">
    <source>
        <dbReference type="Pfam" id="PF07715"/>
    </source>
</evidence>
<dbReference type="InterPro" id="IPR010916">
    <property type="entry name" value="TonB_box_CS"/>
</dbReference>
<comment type="subcellular location">
    <subcellularLocation>
        <location evidence="1 9">Cell outer membrane</location>
        <topology evidence="1 9">Multi-pass membrane protein</topology>
    </subcellularLocation>
</comment>
<keyword evidence="3 9" id="KW-1134">Transmembrane beta strand</keyword>
<comment type="similarity">
    <text evidence="9 11">Belongs to the TonB-dependent receptor family.</text>
</comment>
<evidence type="ECO:0000256" key="3">
    <source>
        <dbReference type="ARBA" id="ARBA00022452"/>
    </source>
</evidence>
<evidence type="ECO:0000313" key="16">
    <source>
        <dbReference type="Proteomes" id="UP000309389"/>
    </source>
</evidence>
<keyword evidence="2 9" id="KW-0813">Transport</keyword>
<accession>A0A4V4U9C6</accession>
<keyword evidence="5 12" id="KW-0732">Signal</keyword>
<dbReference type="PANTHER" id="PTHR47234:SF2">
    <property type="entry name" value="TONB-DEPENDENT RECEPTOR"/>
    <property type="match status" value="1"/>
</dbReference>
<proteinExistence type="inferred from homology"/>
<sequence>MKFADRQLCLKAALMAGCGALGLTNPAYAQVADSAEGSVLDEIEEGENSIVVTGTRIRARDFEANSPIVTVDAETFEDTSSIGVENILNRLPQFVPAVTQFTTTDVQNSATNTVGASTVSLRGLGPNRNLVLLNGRRAQPVNAALVVDTNSIPSAAIQRVEIISGGASAVYGADAVGGVVNFILKDNFDGLTVDGQYGITEVGDSETYRVSGLWGTNYASGRGNVMFGAEYSERGSALAIDRKWRRDELASPNVPGTEFFFGETEIVPQPGGPGGWPSQAAIDSIFPGLEPGTIPRNAQWFINPTPDGTGTVFTGAAGFFSAGASAPGAYKYDGPFTLDGYGDAPYRKFNADGSINENQLESLISIPLSRYSFFGRGDYDLTPEITVFAQGTFSRTKNRTLLGFGSAVGAHSVDIPYGSEIYEGNEALGIPSSLNGDGTTNALYLSGGNYGLNCPEMGGCTESEVFPLPDEVQLLLNSRNNPNADIQIETALDFLPPRQTFNNTTTYQLLTGLEGELPNGWFWDASYAYGETETVAIYEGFLSRESWRAVASAPNFGRGFAAQDNTERGGNSGGSATCTTGLPLIQDFTPSEDCIAAIDVNLQNTTNLIQKAAEINLTGNAFEMWAGALQFAVGGAWREYEYIYRTDSQTSFENFLDGVVGRRPESSTQGGYNVKEVYGELLVPLVRDVPGIHELNLELGGRYSDYSTIGGVETYKVLLDWAFTPWARVRGGYNRATRAPNIGELFLEGTQVFAFLSTQYGDQCSENNEDGPYSANPDANVNGATGAAFTKDICTSLMGSTGSQEYYGRPVADQPTAGGVGVPNNIGNPNIGPETAKTWTAGLVIDSPTTDPVFGGLRASIDWYHIEIDDLIALKDADTIFRECLDPDFNTAGDPNSLECQRLERDTTTGEPAAIFRAPTNEGSIKTSGIDVQLSWNGRFDELGVDAIPGGIGLTVLANINLKEETQASATSDPIDWKGTQGCALGLQCMGYDYRVFTTLNYFAGPFNATLRWQHWPSIESGAAATTPDTDTIGVPSSYDTFALSGSYRVNENFLVRAGIENLFDRAPPLSGGDPDASDYPRAATRAGGGVYNPLGRNFYIGAQMTF</sequence>
<name>A0A4V4U9C6_9SPHN</name>
<dbReference type="InterPro" id="IPR037066">
    <property type="entry name" value="Plug_dom_sf"/>
</dbReference>
<evidence type="ECO:0000259" key="13">
    <source>
        <dbReference type="Pfam" id="PF00593"/>
    </source>
</evidence>
<comment type="caution">
    <text evidence="15">The sequence shown here is derived from an EMBL/GenBank/DDBJ whole genome shotgun (WGS) entry which is preliminary data.</text>
</comment>
<dbReference type="RefSeq" id="WP_136692283.1">
    <property type="nucleotide sequence ID" value="NZ_SSHH01000001.1"/>
</dbReference>
<dbReference type="InterPro" id="IPR039426">
    <property type="entry name" value="TonB-dep_rcpt-like"/>
</dbReference>
<feature type="signal peptide" evidence="12">
    <location>
        <begin position="1"/>
        <end position="29"/>
    </location>
</feature>
<keyword evidence="16" id="KW-1185">Reference proteome</keyword>
<dbReference type="SUPFAM" id="SSF56935">
    <property type="entry name" value="Porins"/>
    <property type="match status" value="1"/>
</dbReference>
<reference evidence="15 16" key="1">
    <citation type="submission" date="2019-04" db="EMBL/GenBank/DDBJ databases">
        <title>Altererythrobacter aquimixticola sp. nov., isolated from sediment of junction between the ocean and a freshwater spring.</title>
        <authorList>
            <person name="Yoon J.-H."/>
        </authorList>
    </citation>
    <scope>NUCLEOTIDE SEQUENCE [LARGE SCALE GENOMIC DNA]</scope>
    <source>
        <strain evidence="15 16">SSKS-13</strain>
    </source>
</reference>
<evidence type="ECO:0000256" key="7">
    <source>
        <dbReference type="ARBA" id="ARBA00023136"/>
    </source>
</evidence>
<protein>
    <submittedName>
        <fullName evidence="15">TonB-dependent receptor</fullName>
    </submittedName>
</protein>
<evidence type="ECO:0000256" key="6">
    <source>
        <dbReference type="ARBA" id="ARBA00023077"/>
    </source>
</evidence>
<keyword evidence="15" id="KW-0675">Receptor</keyword>
<feature type="short sequence motif" description="TonB box" evidence="10">
    <location>
        <begin position="49"/>
        <end position="55"/>
    </location>
</feature>
<dbReference type="Gene3D" id="2.170.130.10">
    <property type="entry name" value="TonB-dependent receptor, plug domain"/>
    <property type="match status" value="1"/>
</dbReference>
<dbReference type="PROSITE" id="PS52016">
    <property type="entry name" value="TONB_DEPENDENT_REC_3"/>
    <property type="match status" value="1"/>
</dbReference>
<gene>
    <name evidence="15" type="ORF">E5222_03310</name>
</gene>
<dbReference type="Pfam" id="PF07715">
    <property type="entry name" value="Plug"/>
    <property type="match status" value="1"/>
</dbReference>
<feature type="chain" id="PRO_5020621505" evidence="12">
    <location>
        <begin position="30"/>
        <end position="1107"/>
    </location>
</feature>
<dbReference type="PROSITE" id="PS00430">
    <property type="entry name" value="TONB_DEPENDENT_REC_1"/>
    <property type="match status" value="1"/>
</dbReference>
<organism evidence="15 16">
    <name type="scientific">Alteraurantiacibacter aquimixticola</name>
    <dbReference type="NCBI Taxonomy" id="2489173"/>
    <lineage>
        <taxon>Bacteria</taxon>
        <taxon>Pseudomonadati</taxon>
        <taxon>Pseudomonadota</taxon>
        <taxon>Alphaproteobacteria</taxon>
        <taxon>Sphingomonadales</taxon>
        <taxon>Erythrobacteraceae</taxon>
        <taxon>Alteraurantiacibacter</taxon>
    </lineage>
</organism>
<evidence type="ECO:0000256" key="10">
    <source>
        <dbReference type="PROSITE-ProRule" id="PRU10143"/>
    </source>
</evidence>
<dbReference type="PANTHER" id="PTHR47234">
    <property type="match status" value="1"/>
</dbReference>
<keyword evidence="4 9" id="KW-0812">Transmembrane</keyword>
<evidence type="ECO:0000256" key="11">
    <source>
        <dbReference type="RuleBase" id="RU003357"/>
    </source>
</evidence>